<dbReference type="Ensembl" id="ENSCAFT00020023389.1">
    <property type="protein sequence ID" value="ENSCAFP00020020204.1"/>
    <property type="gene ID" value="ENSCAFG00020015974.1"/>
</dbReference>
<dbReference type="SUPFAM" id="SSF49348">
    <property type="entry name" value="Clathrin adaptor appendage domain"/>
    <property type="match status" value="1"/>
</dbReference>
<evidence type="ECO:0000256" key="6">
    <source>
        <dbReference type="ARBA" id="ARBA00022927"/>
    </source>
</evidence>
<dbReference type="SMART" id="SM01355">
    <property type="entry name" value="AP3B1_C"/>
    <property type="match status" value="1"/>
</dbReference>
<dbReference type="GO" id="GO:0030665">
    <property type="term" value="C:clathrin-coated vesicle membrane"/>
    <property type="evidence" value="ECO:0007669"/>
    <property type="project" value="UniProtKB-SubCell"/>
</dbReference>
<dbReference type="Proteomes" id="UP000694391">
    <property type="component" value="Unplaced"/>
</dbReference>
<dbReference type="InterPro" id="IPR011989">
    <property type="entry name" value="ARM-like"/>
</dbReference>
<dbReference type="PANTHER" id="PTHR11134">
    <property type="entry name" value="ADAPTOR COMPLEX SUBUNIT BETA FAMILY MEMBER"/>
    <property type="match status" value="1"/>
</dbReference>
<keyword evidence="4 11" id="KW-0813">Transport</keyword>
<feature type="region of interest" description="Disordered" evidence="12">
    <location>
        <begin position="678"/>
        <end position="764"/>
    </location>
</feature>
<feature type="compositionally biased region" description="Basic and acidic residues" evidence="12">
    <location>
        <begin position="634"/>
        <end position="645"/>
    </location>
</feature>
<evidence type="ECO:0000256" key="5">
    <source>
        <dbReference type="ARBA" id="ARBA00022553"/>
    </source>
</evidence>
<dbReference type="InterPro" id="IPR013041">
    <property type="entry name" value="Clathrin_app_Ig-like_sf"/>
</dbReference>
<sequence length="1021" mass="112358">MSAAPAYGEDKGGSAGPGEPEYGHDPASGGIFSSDYKRHDDLKEMLDTNKDSLKLEAMKRIVAMIARGKNASDLFPAVVKNVACKNIEDPNQLIRASALRVLSSIRVPIIVPIMMLAIKEAASDMSPYVRKTAAHAIPKLYSLDSDQKDQLIEVIEKLLADKTTLVAGSVVMAFEEVCPERIDLIHKNYRKLCNLLIDVEEWGQVVIISMLTRYARTQFLSPTQNESLLEENPEKAFYGSEEDEAKGPGSEEATTAALPARKPYVMDPDHRLLLRNTKPLLQSRSAAVVMAVAQLYFHLAPKAEVGVIAKALVRLLRSHSEVQYVVLQNVATMSIKRRGMFEPYLKSFYIRSTDPTQIKILKLEVLTNLANETNIPTVLREFQTYIRSMDKDFVAATIQAIGRCATNIGRVRDTCLNGLVQLLSNRDELVVAESVVVIKKLLQMQPAQHGEIIKHLAKLTDNIQVPMARASILWLIGEYCEHVPKIAPDVLRKMAKSFTAEEDIVKLQVINLAAKLYLTNSKQTKLLTQYVLSLAKYDQNYDIRDRARFTRQLIVPSEQGGALSRHAKKLFLAPKPAPVLESSFKDRDHFQLGSLSHLLNAKATGYQELPDWPEEAPDPSVRNVEVPEWTKCSNREKRKEKEKPFYSDSEGESGPTESADSGEEIGRAGILCSCLPTCPLSSSEQSEEESGKRKMKKRKKVAEGQGEGSSSDEGSDSSSSSSESERTSDTEEEQVEPDSWRKKTVRTLGREGVTPPSVQPVSPPTIVSTSLATDLEGLTLTDSPLVPSLLSPVSGVGRQELLHRVAGEGLAVDYTFSRQPFSGDPHMVSVHIHFSNSSETPIKGLHVGTPKLPPGISIQEFPEIESLAPGESATAVMGINFCDSTQVANFQLCTQTRQFYVSIQPPVGELMAPVFMSENEFKKEQGKLTGMSEITEKLTLPDTCRSDHIVVQKVTTVANLGRVPCGTSDEYRFAGRTLTSGSLVLLTLDARPTGAAQLTVNSEKMVIGTMLVKDVVQALTQ</sequence>
<accession>A0A8C0KR26</accession>
<comment type="subcellular location">
    <subcellularLocation>
        <location evidence="1">Cytoplasmic vesicle</location>
        <location evidence="1">Clathrin-coated vesicle membrane</location>
        <topology evidence="1">Peripheral membrane protein</topology>
        <orientation evidence="1">Cytoplasmic side</orientation>
    </subcellularLocation>
    <subcellularLocation>
        <location evidence="2">Golgi apparatus</location>
    </subcellularLocation>
</comment>
<comment type="function">
    <text evidence="10">Subunit of non-clathrin- and clathrin-associated adaptor protein complex 3 (AP-3) that plays a role in protein sorting in the late-Golgi/trans-Golgi network (TGN) and/or endosomes. The AP complexes mediate both the recruitment of clathrin to membranes and the recognition of sorting signals within the cytosolic tails of transmembrane cargo molecules. AP-3 appears to be involved in the sorting of a subset of transmembrane proteins targeted to lysosomes and lysosome-related organelles. In concert with the BLOC-1 complex, AP-3 is required to target cargos into vesicles assembled at cell bodies for delivery into neurites and nerve terminals.</text>
</comment>
<dbReference type="InterPro" id="IPR026739">
    <property type="entry name" value="AP_beta"/>
</dbReference>
<name>A0A8C0KR26_CANLU</name>
<evidence type="ECO:0000256" key="3">
    <source>
        <dbReference type="ARBA" id="ARBA00006613"/>
    </source>
</evidence>
<comment type="similarity">
    <text evidence="3 11">Belongs to the adaptor complexes large subunit family.</text>
</comment>
<keyword evidence="6 11" id="KW-0653">Protein transport</keyword>
<dbReference type="GO" id="GO:0005794">
    <property type="term" value="C:Golgi apparatus"/>
    <property type="evidence" value="ECO:0007669"/>
    <property type="project" value="UniProtKB-SubCell"/>
</dbReference>
<dbReference type="InterPro" id="IPR026740">
    <property type="entry name" value="AP3_beta"/>
</dbReference>
<evidence type="ECO:0000256" key="1">
    <source>
        <dbReference type="ARBA" id="ARBA00004145"/>
    </source>
</evidence>
<evidence type="ECO:0000256" key="12">
    <source>
        <dbReference type="SAM" id="MobiDB-lite"/>
    </source>
</evidence>
<dbReference type="GO" id="GO:0030123">
    <property type="term" value="C:AP-3 adaptor complex"/>
    <property type="evidence" value="ECO:0007669"/>
    <property type="project" value="UniProtKB-UniRule"/>
</dbReference>
<evidence type="ECO:0000256" key="7">
    <source>
        <dbReference type="ARBA" id="ARBA00023034"/>
    </source>
</evidence>
<proteinExistence type="inferred from homology"/>
<feature type="region of interest" description="Disordered" evidence="12">
    <location>
        <begin position="237"/>
        <end position="260"/>
    </location>
</feature>
<evidence type="ECO:0000256" key="2">
    <source>
        <dbReference type="ARBA" id="ARBA00004555"/>
    </source>
</evidence>
<dbReference type="Pfam" id="PF01602">
    <property type="entry name" value="Adaptin_N"/>
    <property type="match status" value="1"/>
</dbReference>
<feature type="region of interest" description="Disordered" evidence="12">
    <location>
        <begin position="634"/>
        <end position="663"/>
    </location>
</feature>
<evidence type="ECO:0000313" key="14">
    <source>
        <dbReference type="Ensembl" id="ENSCAFP00020020204.1"/>
    </source>
</evidence>
<evidence type="ECO:0000313" key="15">
    <source>
        <dbReference type="Proteomes" id="UP000694391"/>
    </source>
</evidence>
<keyword evidence="7" id="KW-0333">Golgi apparatus</keyword>
<dbReference type="Gene3D" id="1.25.10.10">
    <property type="entry name" value="Leucine-rich Repeat Variant"/>
    <property type="match status" value="1"/>
</dbReference>
<keyword evidence="8 11" id="KW-0472">Membrane</keyword>
<feature type="compositionally biased region" description="Low complexity" evidence="12">
    <location>
        <begin position="708"/>
        <end position="722"/>
    </location>
</feature>
<keyword evidence="15" id="KW-1185">Reference proteome</keyword>
<reference evidence="14" key="2">
    <citation type="submission" date="2025-09" db="UniProtKB">
        <authorList>
            <consortium name="Ensembl"/>
        </authorList>
    </citation>
    <scope>IDENTIFICATION</scope>
</reference>
<keyword evidence="5" id="KW-0597">Phosphoprotein</keyword>
<dbReference type="InterPro" id="IPR056314">
    <property type="entry name" value="AP3B1/2_C"/>
</dbReference>
<dbReference type="InterPro" id="IPR029390">
    <property type="entry name" value="AP3B_C"/>
</dbReference>
<dbReference type="GO" id="GO:0006886">
    <property type="term" value="P:intracellular protein transport"/>
    <property type="evidence" value="ECO:0007669"/>
    <property type="project" value="InterPro"/>
</dbReference>
<dbReference type="Pfam" id="PF14796">
    <property type="entry name" value="AP3B1_C"/>
    <property type="match status" value="1"/>
</dbReference>
<evidence type="ECO:0000256" key="11">
    <source>
        <dbReference type="PIRNR" id="PIRNR037096"/>
    </source>
</evidence>
<dbReference type="AlphaFoldDB" id="A0A8C0KR26"/>
<evidence type="ECO:0000256" key="4">
    <source>
        <dbReference type="ARBA" id="ARBA00022448"/>
    </source>
</evidence>
<dbReference type="Pfam" id="PF24080">
    <property type="entry name" value="AP3B1_C_2"/>
    <property type="match status" value="1"/>
</dbReference>
<evidence type="ECO:0000256" key="9">
    <source>
        <dbReference type="ARBA" id="ARBA00023329"/>
    </source>
</evidence>
<feature type="domain" description="AP-3 complex subunit beta C-terminal" evidence="13">
    <location>
        <begin position="740"/>
        <end position="886"/>
    </location>
</feature>
<dbReference type="GO" id="GO:0016192">
    <property type="term" value="P:vesicle-mediated transport"/>
    <property type="evidence" value="ECO:0007669"/>
    <property type="project" value="InterPro"/>
</dbReference>
<gene>
    <name evidence="14" type="primary">AP3B2</name>
</gene>
<dbReference type="SUPFAM" id="SSF48371">
    <property type="entry name" value="ARM repeat"/>
    <property type="match status" value="1"/>
</dbReference>
<evidence type="ECO:0000259" key="13">
    <source>
        <dbReference type="SMART" id="SM01355"/>
    </source>
</evidence>
<organism evidence="14 15">
    <name type="scientific">Canis lupus dingo</name>
    <name type="common">dingo</name>
    <dbReference type="NCBI Taxonomy" id="286419"/>
    <lineage>
        <taxon>Eukaryota</taxon>
        <taxon>Metazoa</taxon>
        <taxon>Chordata</taxon>
        <taxon>Craniata</taxon>
        <taxon>Vertebrata</taxon>
        <taxon>Euteleostomi</taxon>
        <taxon>Mammalia</taxon>
        <taxon>Eutheria</taxon>
        <taxon>Laurasiatheria</taxon>
        <taxon>Carnivora</taxon>
        <taxon>Caniformia</taxon>
        <taxon>Canidae</taxon>
        <taxon>Canis</taxon>
    </lineage>
</organism>
<evidence type="ECO:0000256" key="8">
    <source>
        <dbReference type="ARBA" id="ARBA00023136"/>
    </source>
</evidence>
<reference evidence="14" key="1">
    <citation type="submission" date="2025-08" db="UniProtKB">
        <authorList>
            <consortium name="Ensembl"/>
        </authorList>
    </citation>
    <scope>IDENTIFICATION</scope>
</reference>
<keyword evidence="9" id="KW-0968">Cytoplasmic vesicle</keyword>
<dbReference type="InterPro" id="IPR016024">
    <property type="entry name" value="ARM-type_fold"/>
</dbReference>
<dbReference type="GeneTree" id="ENSGT00940000156817"/>
<dbReference type="InterPro" id="IPR002553">
    <property type="entry name" value="Clathrin/coatomer_adapt-like_N"/>
</dbReference>
<feature type="region of interest" description="Disordered" evidence="12">
    <location>
        <begin position="1"/>
        <end position="30"/>
    </location>
</feature>
<dbReference type="PIRSF" id="PIRSF037096">
    <property type="entry name" value="AP3_complex_beta"/>
    <property type="match status" value="1"/>
</dbReference>
<evidence type="ECO:0000256" key="10">
    <source>
        <dbReference type="ARBA" id="ARBA00023570"/>
    </source>
</evidence>
<protein>
    <recommendedName>
        <fullName evidence="11">AP-3 complex subunit beta</fullName>
    </recommendedName>
</protein>